<accession>A0A1L3MWT7</accession>
<dbReference type="STRING" id="1547283.A9C19_20140"/>
<gene>
    <name evidence="2" type="ORF">A9C19_20140</name>
</gene>
<dbReference type="CDD" id="cd15787">
    <property type="entry name" value="YycH_N"/>
    <property type="match status" value="1"/>
</dbReference>
<sequence length="450" mass="52680">MRKETMKSILLVLLVGTSLFFTWNIWGLQPYHEELENNTFFENIPISDEKRKFNEVIKPYQMFIHSNDEHFSSFQNKLLGDLWKEMQRWEFTGSNQEISRTFTNDSFLNWVDGSEDHQAKIEMRFFTGLPIDTLQTMLEWDEELDQDLQIDRIYLNVPKENETQKVYFFSTEEMTMVEASVNLTSANRYVNQVFTRRDELVSHFTFNVEGGNEFILPTEETELNSYQYVTNEIEYERFKNALFTNSRIVKQDINLSRNRFTDGTRELNIYPNQHLVEYVNPIPTNTNSVPASYLIDQSVGYLNDHGGWTDDYVLFDVDEYNQEVEFIMSVQSIPVIYSTENPFGPTVISQKWGQNEIAIYDRPLYQLTTNISTQTSTIMSGKKVEEILTSNPTINLEEMKNIFVGYELSGPVDQKYVQLSPAWYIELKDGNLLKLNESETEMRGDESGVE</sequence>
<dbReference type="Pfam" id="PF07435">
    <property type="entry name" value="YycH"/>
    <property type="match status" value="1"/>
</dbReference>
<name>A0A1L3MWT7_9BACI</name>
<dbReference type="OrthoDB" id="2382185at2"/>
<dbReference type="RefSeq" id="WP_072581589.1">
    <property type="nucleotide sequence ID" value="NZ_CP016020.1"/>
</dbReference>
<dbReference type="KEGG" id="bwh:A9C19_20140"/>
<evidence type="ECO:0000313" key="2">
    <source>
        <dbReference type="EMBL" id="APH06797.1"/>
    </source>
</evidence>
<dbReference type="InterPro" id="IPR009996">
    <property type="entry name" value="YycH"/>
</dbReference>
<evidence type="ECO:0000313" key="3">
    <source>
        <dbReference type="Proteomes" id="UP000181936"/>
    </source>
</evidence>
<evidence type="ECO:0000259" key="1">
    <source>
        <dbReference type="Pfam" id="PF07435"/>
    </source>
</evidence>
<dbReference type="InterPro" id="IPR042274">
    <property type="entry name" value="YycH/YycI_2"/>
</dbReference>
<proteinExistence type="predicted"/>
<dbReference type="Proteomes" id="UP000181936">
    <property type="component" value="Chromosome"/>
</dbReference>
<keyword evidence="3" id="KW-1185">Reference proteome</keyword>
<organism evidence="2 3">
    <name type="scientific">Bacillus weihaiensis</name>
    <dbReference type="NCBI Taxonomy" id="1547283"/>
    <lineage>
        <taxon>Bacteria</taxon>
        <taxon>Bacillati</taxon>
        <taxon>Bacillota</taxon>
        <taxon>Bacilli</taxon>
        <taxon>Bacillales</taxon>
        <taxon>Bacillaceae</taxon>
        <taxon>Bacillus</taxon>
    </lineage>
</organism>
<reference evidence="2 3" key="1">
    <citation type="journal article" date="2016" name="Sci. Rep.">
        <title>Complete genome sequence and transcriptomic analysis of a novel marine strain Bacillus weihaiensis reveals the mechanism of brown algae degradation.</title>
        <authorList>
            <person name="Zhu Y."/>
            <person name="Chen P."/>
            <person name="Bao Y."/>
            <person name="Men Y."/>
            <person name="Zeng Y."/>
            <person name="Yang J."/>
            <person name="Sun J."/>
            <person name="Sun Y."/>
        </authorList>
    </citation>
    <scope>NUCLEOTIDE SEQUENCE [LARGE SCALE GENOMIC DNA]</scope>
    <source>
        <strain evidence="2 3">Alg07</strain>
    </source>
</reference>
<feature type="domain" description="Regulatory protein YycH" evidence="1">
    <location>
        <begin position="4"/>
        <end position="429"/>
    </location>
</feature>
<dbReference type="Gene3D" id="3.10.450.310">
    <property type="match status" value="1"/>
</dbReference>
<protein>
    <recommendedName>
        <fullName evidence="1">Regulatory protein YycH domain-containing protein</fullName>
    </recommendedName>
</protein>
<dbReference type="Gene3D" id="3.30.310.160">
    <property type="entry name" value="YycH protein, domain 2"/>
    <property type="match status" value="1"/>
</dbReference>
<dbReference type="EMBL" id="CP016020">
    <property type="protein sequence ID" value="APH06797.1"/>
    <property type="molecule type" value="Genomic_DNA"/>
</dbReference>
<dbReference type="AlphaFoldDB" id="A0A1L3MWT7"/>